<reference evidence="2" key="1">
    <citation type="submission" date="2024-06" db="EMBL/GenBank/DDBJ databases">
        <authorList>
            <consortium name="consrtm"/>
            <person name="Uemura M."/>
            <person name="Terahara T."/>
        </authorList>
    </citation>
    <scope>NUCLEOTIDE SEQUENCE</scope>
    <source>
        <strain evidence="2">KM77-8</strain>
    </source>
</reference>
<proteinExistence type="predicted"/>
<evidence type="ECO:0000256" key="1">
    <source>
        <dbReference type="SAM" id="MobiDB-lite"/>
    </source>
</evidence>
<feature type="region of interest" description="Disordered" evidence="1">
    <location>
        <begin position="129"/>
        <end position="171"/>
    </location>
</feature>
<dbReference type="EMBL" id="AP035768">
    <property type="protein sequence ID" value="BFO15087.1"/>
    <property type="molecule type" value="Genomic_DNA"/>
</dbReference>
<protein>
    <submittedName>
        <fullName evidence="2">Uncharacterized protein</fullName>
    </submittedName>
</protein>
<evidence type="ECO:0000313" key="2">
    <source>
        <dbReference type="EMBL" id="BFO15087.1"/>
    </source>
</evidence>
<dbReference type="AlphaFoldDB" id="A0AAT9HD06"/>
<organism evidence="2">
    <name type="scientific">Streptomyces haneummycinicus</name>
    <dbReference type="NCBI Taxonomy" id="3074435"/>
    <lineage>
        <taxon>Bacteria</taxon>
        <taxon>Bacillati</taxon>
        <taxon>Actinomycetota</taxon>
        <taxon>Actinomycetes</taxon>
        <taxon>Kitasatosporales</taxon>
        <taxon>Streptomycetaceae</taxon>
        <taxon>Streptomyces</taxon>
    </lineage>
</organism>
<accession>A0AAT9HD06</accession>
<reference evidence="2" key="2">
    <citation type="submission" date="2024-07" db="EMBL/GenBank/DDBJ databases">
        <title>Streptomyces haneummycinica sp. nov., a new antibiotic-producing actinobacterium isolated from marine sediment.</title>
        <authorList>
            <person name="Uemura M."/>
            <person name="Hamada M."/>
            <person name="Hirano S."/>
            <person name="Kobayashi K."/>
            <person name="Ohshiro T."/>
            <person name="Kobayashi T."/>
            <person name="Terahara T."/>
        </authorList>
    </citation>
    <scope>NUCLEOTIDE SEQUENCE</scope>
    <source>
        <strain evidence="2">KM77-8</strain>
    </source>
</reference>
<name>A0AAT9HD06_9ACTN</name>
<feature type="compositionally biased region" description="Basic and acidic residues" evidence="1">
    <location>
        <begin position="158"/>
        <end position="171"/>
    </location>
</feature>
<feature type="compositionally biased region" description="Basic and acidic residues" evidence="1">
    <location>
        <begin position="33"/>
        <end position="49"/>
    </location>
</feature>
<feature type="region of interest" description="Disordered" evidence="1">
    <location>
        <begin position="33"/>
        <end position="63"/>
    </location>
</feature>
<sequence>MARIASQHSAIDSTASASRSSFTRCSWEPEIRAGPEDMSVSERKGRVEEGGGTGDLAAEGVPDEVHGHPDRVRLCEHVPRQLALRVGCFVVFGAVRLVLAAAVHGDGAVAARGERFVQQREVLLAAGVSGQQQRDPFAAPEAVAGTSTTANSPRAVRSRAEGEEGEERVTG</sequence>
<gene>
    <name evidence="2" type="ORF">SHKM778_14750</name>
</gene>